<sequence length="135" mass="15199">MFYYVNSGLELITLTTQEFISEFLGKATTPKGIEPNHFYDPQTKLVYAWYSGKCVATSEYQYTPQEAEALLVELALENASNNGDGSIMFQPSPTKEALIADMSNYLEYCIDDESEHDLEFAAKIKQIIDSLKTSD</sequence>
<dbReference type="OrthoDB" id="9880980at2"/>
<dbReference type="EMBL" id="UGHS01000004">
    <property type="protein sequence ID" value="STO93369.1"/>
    <property type="molecule type" value="Genomic_DNA"/>
</dbReference>
<dbReference type="AlphaFoldDB" id="A0A377IZ38"/>
<name>A0A377IZ38_9PAST</name>
<keyword evidence="2" id="KW-1185">Reference proteome</keyword>
<protein>
    <submittedName>
        <fullName evidence="1">Uncharacterized protein</fullName>
    </submittedName>
</protein>
<dbReference type="Proteomes" id="UP000255264">
    <property type="component" value="Unassembled WGS sequence"/>
</dbReference>
<organism evidence="1 2">
    <name type="scientific">Haemophilus pittmaniae</name>
    <dbReference type="NCBI Taxonomy" id="249188"/>
    <lineage>
        <taxon>Bacteria</taxon>
        <taxon>Pseudomonadati</taxon>
        <taxon>Pseudomonadota</taxon>
        <taxon>Gammaproteobacteria</taxon>
        <taxon>Pasteurellales</taxon>
        <taxon>Pasteurellaceae</taxon>
        <taxon>Haemophilus</taxon>
    </lineage>
</organism>
<dbReference type="RefSeq" id="WP_011271834.1">
    <property type="nucleotide sequence ID" value="NZ_UGHS01000004.1"/>
</dbReference>
<proteinExistence type="predicted"/>
<accession>A0A377IZ38</accession>
<evidence type="ECO:0000313" key="1">
    <source>
        <dbReference type="EMBL" id="STO93369.1"/>
    </source>
</evidence>
<reference evidence="1 2" key="1">
    <citation type="submission" date="2018-06" db="EMBL/GenBank/DDBJ databases">
        <authorList>
            <consortium name="Pathogen Informatics"/>
            <person name="Doyle S."/>
        </authorList>
    </citation>
    <scope>NUCLEOTIDE SEQUENCE [LARGE SCALE GENOMIC DNA]</scope>
    <source>
        <strain evidence="1 2">NCTC13335</strain>
    </source>
</reference>
<evidence type="ECO:0000313" key="2">
    <source>
        <dbReference type="Proteomes" id="UP000255264"/>
    </source>
</evidence>
<gene>
    <name evidence="1" type="ORF">NCTC13335_01238</name>
</gene>